<dbReference type="PANTHER" id="PTHR46033:SF8">
    <property type="entry name" value="PROTEIN MAINTENANCE OF MERISTEMS-LIKE"/>
    <property type="match status" value="1"/>
</dbReference>
<protein>
    <submittedName>
        <fullName evidence="1">Uncharacterized protein</fullName>
    </submittedName>
</protein>
<reference evidence="1 2" key="1">
    <citation type="journal article" date="2021" name="bioRxiv">
        <title>The Gossypium anomalum genome as a resource for cotton improvement and evolutionary analysis of hybrid incompatibility.</title>
        <authorList>
            <person name="Grover C.E."/>
            <person name="Yuan D."/>
            <person name="Arick M.A."/>
            <person name="Miller E.R."/>
            <person name="Hu G."/>
            <person name="Peterson D.G."/>
            <person name="Wendel J.F."/>
            <person name="Udall J.A."/>
        </authorList>
    </citation>
    <scope>NUCLEOTIDE SEQUENCE [LARGE SCALE GENOMIC DNA]</scope>
    <source>
        <strain evidence="1">JFW-Udall</strain>
        <tissue evidence="1">Leaf</tissue>
    </source>
</reference>
<comment type="caution">
    <text evidence="1">The sequence shown here is derived from an EMBL/GenBank/DDBJ whole genome shotgun (WGS) entry which is preliminary data.</text>
</comment>
<accession>A0A8J5YGW7</accession>
<sequence>MVETRDTHFPSSMRRMYYHSGGCALIARVTSGWVRSDWDCSHRLESGMQRTFGAGSGDNFWRSDRNGLVRRNFGKLDEDSTEVEREQHARAYILMIIEGILTPDKSRNLVHLRWLLKLINFRETRELNLGFAALSWVRYRLLFLRPEENYPYTFPLVESWAELHEIIEGVMRYTTSFEWTPFKDWTIRECIPSEFLVNPNIWHVKVPLVVYTPMEMHESNRVLQQFRFRQSTWTLIINFLSTCRGGRMRIVLDSIPDANPVASYFDTTCRPQNWPKLEGPKCKMKHLIGLIDY</sequence>
<dbReference type="EMBL" id="JAHUZN010000007">
    <property type="protein sequence ID" value="KAG8489213.1"/>
    <property type="molecule type" value="Genomic_DNA"/>
</dbReference>
<evidence type="ECO:0000313" key="2">
    <source>
        <dbReference type="Proteomes" id="UP000701853"/>
    </source>
</evidence>
<dbReference type="AlphaFoldDB" id="A0A8J5YGW7"/>
<dbReference type="PANTHER" id="PTHR46033">
    <property type="entry name" value="PROTEIN MAIN-LIKE 2"/>
    <property type="match status" value="1"/>
</dbReference>
<keyword evidence="2" id="KW-1185">Reference proteome</keyword>
<proteinExistence type="predicted"/>
<gene>
    <name evidence="1" type="ORF">CXB51_017214</name>
</gene>
<organism evidence="1 2">
    <name type="scientific">Gossypium anomalum</name>
    <dbReference type="NCBI Taxonomy" id="47600"/>
    <lineage>
        <taxon>Eukaryota</taxon>
        <taxon>Viridiplantae</taxon>
        <taxon>Streptophyta</taxon>
        <taxon>Embryophyta</taxon>
        <taxon>Tracheophyta</taxon>
        <taxon>Spermatophyta</taxon>
        <taxon>Magnoliopsida</taxon>
        <taxon>eudicotyledons</taxon>
        <taxon>Gunneridae</taxon>
        <taxon>Pentapetalae</taxon>
        <taxon>rosids</taxon>
        <taxon>malvids</taxon>
        <taxon>Malvales</taxon>
        <taxon>Malvaceae</taxon>
        <taxon>Malvoideae</taxon>
        <taxon>Gossypium</taxon>
    </lineage>
</organism>
<name>A0A8J5YGW7_9ROSI</name>
<dbReference type="Proteomes" id="UP000701853">
    <property type="component" value="Chromosome 7"/>
</dbReference>
<evidence type="ECO:0000313" key="1">
    <source>
        <dbReference type="EMBL" id="KAG8489213.1"/>
    </source>
</evidence>
<dbReference type="InterPro" id="IPR044824">
    <property type="entry name" value="MAIN-like"/>
</dbReference>
<dbReference type="GO" id="GO:0010073">
    <property type="term" value="P:meristem maintenance"/>
    <property type="evidence" value="ECO:0007669"/>
    <property type="project" value="InterPro"/>
</dbReference>